<comment type="caution">
    <text evidence="3">The sequence shown here is derived from an EMBL/GenBank/DDBJ whole genome shotgun (WGS) entry which is preliminary data.</text>
</comment>
<name>A0ABP7HJP1_9FLAO</name>
<accession>A0ABP7HJP1</accession>
<dbReference type="InterPro" id="IPR049492">
    <property type="entry name" value="BD-FAE-like_dom"/>
</dbReference>
<keyword evidence="1" id="KW-0378">Hydrolase</keyword>
<evidence type="ECO:0000259" key="2">
    <source>
        <dbReference type="Pfam" id="PF20434"/>
    </source>
</evidence>
<protein>
    <recommendedName>
        <fullName evidence="2">BD-FAE-like domain-containing protein</fullName>
    </recommendedName>
</protein>
<organism evidence="3 4">
    <name type="scientific">Corallibacter vietnamensis</name>
    <dbReference type="NCBI Taxonomy" id="904130"/>
    <lineage>
        <taxon>Bacteria</taxon>
        <taxon>Pseudomonadati</taxon>
        <taxon>Bacteroidota</taxon>
        <taxon>Flavobacteriia</taxon>
        <taxon>Flavobacteriales</taxon>
        <taxon>Flavobacteriaceae</taxon>
        <taxon>Corallibacter</taxon>
    </lineage>
</organism>
<gene>
    <name evidence="3" type="ORF">GCM10022271_23610</name>
</gene>
<evidence type="ECO:0000256" key="1">
    <source>
        <dbReference type="ARBA" id="ARBA00022801"/>
    </source>
</evidence>
<keyword evidence="4" id="KW-1185">Reference proteome</keyword>
<dbReference type="PANTHER" id="PTHR48081">
    <property type="entry name" value="AB HYDROLASE SUPERFAMILY PROTEIN C4A8.06C"/>
    <property type="match status" value="1"/>
</dbReference>
<feature type="domain" description="BD-FAE-like" evidence="2">
    <location>
        <begin position="14"/>
        <end position="208"/>
    </location>
</feature>
<evidence type="ECO:0000313" key="3">
    <source>
        <dbReference type="EMBL" id="GAA3790550.1"/>
    </source>
</evidence>
<dbReference type="Pfam" id="PF20434">
    <property type="entry name" value="BD-FAE"/>
    <property type="match status" value="1"/>
</dbReference>
<dbReference type="InterPro" id="IPR050300">
    <property type="entry name" value="GDXG_lipolytic_enzyme"/>
</dbReference>
<dbReference type="Proteomes" id="UP001501456">
    <property type="component" value="Unassembled WGS sequence"/>
</dbReference>
<reference evidence="4" key="1">
    <citation type="journal article" date="2019" name="Int. J. Syst. Evol. Microbiol.">
        <title>The Global Catalogue of Microorganisms (GCM) 10K type strain sequencing project: providing services to taxonomists for standard genome sequencing and annotation.</title>
        <authorList>
            <consortium name="The Broad Institute Genomics Platform"/>
            <consortium name="The Broad Institute Genome Sequencing Center for Infectious Disease"/>
            <person name="Wu L."/>
            <person name="Ma J."/>
        </authorList>
    </citation>
    <scope>NUCLEOTIDE SEQUENCE [LARGE SCALE GENOMIC DNA]</scope>
    <source>
        <strain evidence="4">JCM 17525</strain>
    </source>
</reference>
<dbReference type="Gene3D" id="3.40.50.1820">
    <property type="entry name" value="alpha/beta hydrolase"/>
    <property type="match status" value="1"/>
</dbReference>
<proteinExistence type="predicted"/>
<dbReference type="PANTHER" id="PTHR48081:SF6">
    <property type="entry name" value="PEPTIDASE S9 PROLYL OLIGOPEPTIDASE CATALYTIC DOMAIN-CONTAINING PROTEIN"/>
    <property type="match status" value="1"/>
</dbReference>
<sequence length="250" mass="28298">MDVPYGNEDGQTFDIYLPADRTTLTKTMILIHGGGWLAGDKEDMALYVDFLKTSFPEMAIINMNYRLASDEEDPYPMQLEDISQLITFLKDNNQQLVISDEFGFIGASAGGHLAMLWAYDFDMDNNIKMVCSIVGPTNFNDQVYKNNDDWFVQVLIETIGGENPTVEHFEQVSPYNRAKENAPPTILFYGDDDTLVPPSQGSVMHDKLNQLNVPNELTIYENGGHGWDGEQMEDTKIKLENFITTHFSQD</sequence>
<dbReference type="InterPro" id="IPR029058">
    <property type="entry name" value="AB_hydrolase_fold"/>
</dbReference>
<dbReference type="SUPFAM" id="SSF53474">
    <property type="entry name" value="alpha/beta-Hydrolases"/>
    <property type="match status" value="1"/>
</dbReference>
<dbReference type="EMBL" id="BAABBI010000004">
    <property type="protein sequence ID" value="GAA3790550.1"/>
    <property type="molecule type" value="Genomic_DNA"/>
</dbReference>
<evidence type="ECO:0000313" key="4">
    <source>
        <dbReference type="Proteomes" id="UP001501456"/>
    </source>
</evidence>